<dbReference type="Proteomes" id="UP000784294">
    <property type="component" value="Unassembled WGS sequence"/>
</dbReference>
<sequence length="150" mass="16902">MPVSQLNHESSLLDEVESWFINTFLLSGAKSTKTQSILSSEQQSDVNSSSNQGGTPPPMWFGELGNAYDDLLLLENFDVFEAHDDAESLSGDESRDASGHRQNAFYDYEGEEDEEAQNDFLNSESLLTEFDQANSIFQGILIFILNRMFW</sequence>
<name>A0A3S5A7Q0_9PLAT</name>
<evidence type="ECO:0000256" key="1">
    <source>
        <dbReference type="SAM" id="MobiDB-lite"/>
    </source>
</evidence>
<organism evidence="2 3">
    <name type="scientific">Protopolystoma xenopodis</name>
    <dbReference type="NCBI Taxonomy" id="117903"/>
    <lineage>
        <taxon>Eukaryota</taxon>
        <taxon>Metazoa</taxon>
        <taxon>Spiralia</taxon>
        <taxon>Lophotrochozoa</taxon>
        <taxon>Platyhelminthes</taxon>
        <taxon>Monogenea</taxon>
        <taxon>Polyopisthocotylea</taxon>
        <taxon>Polystomatidea</taxon>
        <taxon>Polystomatidae</taxon>
        <taxon>Protopolystoma</taxon>
    </lineage>
</organism>
<keyword evidence="3" id="KW-1185">Reference proteome</keyword>
<dbReference type="EMBL" id="CAAALY010055065">
    <property type="protein sequence ID" value="VEL22179.1"/>
    <property type="molecule type" value="Genomic_DNA"/>
</dbReference>
<dbReference type="AlphaFoldDB" id="A0A3S5A7Q0"/>
<protein>
    <submittedName>
        <fullName evidence="2">Uncharacterized protein</fullName>
    </submittedName>
</protein>
<feature type="region of interest" description="Disordered" evidence="1">
    <location>
        <begin position="36"/>
        <end position="58"/>
    </location>
</feature>
<gene>
    <name evidence="2" type="ORF">PXEA_LOCUS15619</name>
</gene>
<evidence type="ECO:0000313" key="3">
    <source>
        <dbReference type="Proteomes" id="UP000784294"/>
    </source>
</evidence>
<accession>A0A3S5A7Q0</accession>
<comment type="caution">
    <text evidence="2">The sequence shown here is derived from an EMBL/GenBank/DDBJ whole genome shotgun (WGS) entry which is preliminary data.</text>
</comment>
<feature type="compositionally biased region" description="Low complexity" evidence="1">
    <location>
        <begin position="39"/>
        <end position="52"/>
    </location>
</feature>
<evidence type="ECO:0000313" key="2">
    <source>
        <dbReference type="EMBL" id="VEL22179.1"/>
    </source>
</evidence>
<reference evidence="2" key="1">
    <citation type="submission" date="2018-11" db="EMBL/GenBank/DDBJ databases">
        <authorList>
            <consortium name="Pathogen Informatics"/>
        </authorList>
    </citation>
    <scope>NUCLEOTIDE SEQUENCE</scope>
</reference>
<proteinExistence type="predicted"/>